<feature type="compositionally biased region" description="Polar residues" evidence="6">
    <location>
        <begin position="117"/>
        <end position="132"/>
    </location>
</feature>
<keyword evidence="5 7" id="KW-0472">Membrane</keyword>
<dbReference type="Proteomes" id="UP001595891">
    <property type="component" value="Unassembled WGS sequence"/>
</dbReference>
<evidence type="ECO:0000256" key="6">
    <source>
        <dbReference type="SAM" id="MobiDB-lite"/>
    </source>
</evidence>
<dbReference type="EMBL" id="JBHSFN010000038">
    <property type="protein sequence ID" value="MFC4591828.1"/>
    <property type="molecule type" value="Genomic_DNA"/>
</dbReference>
<feature type="transmembrane region" description="Helical" evidence="7">
    <location>
        <begin position="41"/>
        <end position="67"/>
    </location>
</feature>
<dbReference type="InterPro" id="IPR007168">
    <property type="entry name" value="Phageshock_PspC_N"/>
</dbReference>
<keyword evidence="2" id="KW-1003">Cell membrane</keyword>
<dbReference type="PANTHER" id="PTHR33885">
    <property type="entry name" value="PHAGE SHOCK PROTEIN C"/>
    <property type="match status" value="1"/>
</dbReference>
<evidence type="ECO:0000259" key="8">
    <source>
        <dbReference type="Pfam" id="PF04024"/>
    </source>
</evidence>
<evidence type="ECO:0000256" key="5">
    <source>
        <dbReference type="ARBA" id="ARBA00023136"/>
    </source>
</evidence>
<feature type="domain" description="Phage shock protein PspC N-terminal" evidence="8">
    <location>
        <begin position="13"/>
        <end position="70"/>
    </location>
</feature>
<feature type="compositionally biased region" description="Polar residues" evidence="6">
    <location>
        <begin position="140"/>
        <end position="156"/>
    </location>
</feature>
<protein>
    <submittedName>
        <fullName evidence="9">PspC domain-containing protein</fullName>
    </submittedName>
</protein>
<reference evidence="10" key="1">
    <citation type="journal article" date="2019" name="Int. J. Syst. Evol. Microbiol.">
        <title>The Global Catalogue of Microorganisms (GCM) 10K type strain sequencing project: providing services to taxonomists for standard genome sequencing and annotation.</title>
        <authorList>
            <consortium name="The Broad Institute Genomics Platform"/>
            <consortium name="The Broad Institute Genome Sequencing Center for Infectious Disease"/>
            <person name="Wu L."/>
            <person name="Ma J."/>
        </authorList>
    </citation>
    <scope>NUCLEOTIDE SEQUENCE [LARGE SCALE GENOMIC DNA]</scope>
    <source>
        <strain evidence="10">CCUG 49560</strain>
    </source>
</reference>
<feature type="region of interest" description="Disordered" evidence="6">
    <location>
        <begin position="99"/>
        <end position="195"/>
    </location>
</feature>
<evidence type="ECO:0000256" key="4">
    <source>
        <dbReference type="ARBA" id="ARBA00022989"/>
    </source>
</evidence>
<evidence type="ECO:0000256" key="2">
    <source>
        <dbReference type="ARBA" id="ARBA00022475"/>
    </source>
</evidence>
<organism evidence="9 10">
    <name type="scientific">Sphaerisporangium corydalis</name>
    <dbReference type="NCBI Taxonomy" id="1441875"/>
    <lineage>
        <taxon>Bacteria</taxon>
        <taxon>Bacillati</taxon>
        <taxon>Actinomycetota</taxon>
        <taxon>Actinomycetes</taxon>
        <taxon>Streptosporangiales</taxon>
        <taxon>Streptosporangiaceae</taxon>
        <taxon>Sphaerisporangium</taxon>
    </lineage>
</organism>
<keyword evidence="4 7" id="KW-1133">Transmembrane helix</keyword>
<sequence length="195" mass="21124">MNEMNIQGQPTSKELRRTREGRIVAGVCSGAGEFVGIDANIIRLGLAVATLFGGLGIGIYAVAWLLIPDEGKRTSIVQDLITKQKDGSGTTWQQFSSYWQPQSQRDGHAPYDEQPSHKNSYFGDQSSYQGQSPYADRPASSDQSPYADRPSSSDQSPYAARPARSDQSPVDAPQPAPQSPTSRPQSPVDEPPTNV</sequence>
<gene>
    <name evidence="9" type="ORF">ACFO8L_37455</name>
</gene>
<dbReference type="RefSeq" id="WP_262845899.1">
    <property type="nucleotide sequence ID" value="NZ_JANZYP010000042.1"/>
</dbReference>
<comment type="subcellular location">
    <subcellularLocation>
        <location evidence="1">Cell membrane</location>
        <topology evidence="1">Single-pass membrane protein</topology>
    </subcellularLocation>
</comment>
<comment type="caution">
    <text evidence="9">The sequence shown here is derived from an EMBL/GenBank/DDBJ whole genome shotgun (WGS) entry which is preliminary data.</text>
</comment>
<keyword evidence="10" id="KW-1185">Reference proteome</keyword>
<dbReference type="Pfam" id="PF04024">
    <property type="entry name" value="PspC"/>
    <property type="match status" value="1"/>
</dbReference>
<accession>A0ABV9EQW0</accession>
<evidence type="ECO:0000256" key="7">
    <source>
        <dbReference type="SAM" id="Phobius"/>
    </source>
</evidence>
<keyword evidence="3 7" id="KW-0812">Transmembrane</keyword>
<evidence type="ECO:0000313" key="9">
    <source>
        <dbReference type="EMBL" id="MFC4591828.1"/>
    </source>
</evidence>
<proteinExistence type="predicted"/>
<evidence type="ECO:0000313" key="10">
    <source>
        <dbReference type="Proteomes" id="UP001595891"/>
    </source>
</evidence>
<feature type="compositionally biased region" description="Basic and acidic residues" evidence="6">
    <location>
        <begin position="105"/>
        <end position="116"/>
    </location>
</feature>
<dbReference type="InterPro" id="IPR052027">
    <property type="entry name" value="PspC"/>
</dbReference>
<evidence type="ECO:0000256" key="3">
    <source>
        <dbReference type="ARBA" id="ARBA00022692"/>
    </source>
</evidence>
<name>A0ABV9EQW0_9ACTN</name>
<dbReference type="PANTHER" id="PTHR33885:SF3">
    <property type="entry name" value="PHAGE SHOCK PROTEIN C"/>
    <property type="match status" value="1"/>
</dbReference>
<evidence type="ECO:0000256" key="1">
    <source>
        <dbReference type="ARBA" id="ARBA00004162"/>
    </source>
</evidence>